<protein>
    <recommendedName>
        <fullName evidence="2">Cyclin C-terminal domain-containing protein</fullName>
    </recommendedName>
</protein>
<dbReference type="CDD" id="cd20537">
    <property type="entry name" value="CYCLIN_CCNO-like_rpt2"/>
    <property type="match status" value="1"/>
</dbReference>
<dbReference type="SMART" id="SM01332">
    <property type="entry name" value="Cyclin_C"/>
    <property type="match status" value="1"/>
</dbReference>
<feature type="domain" description="Cyclin C-terminal" evidence="2">
    <location>
        <begin position="633"/>
        <end position="760"/>
    </location>
</feature>
<keyword evidence="4" id="KW-1185">Reference proteome</keyword>
<dbReference type="Pfam" id="PF02984">
    <property type="entry name" value="Cyclin_C"/>
    <property type="match status" value="1"/>
</dbReference>
<dbReference type="SUPFAM" id="SSF47954">
    <property type="entry name" value="Cyclin-like"/>
    <property type="match status" value="2"/>
</dbReference>
<accession>A0A016TWT0</accession>
<dbReference type="EMBL" id="JARK01001406">
    <property type="protein sequence ID" value="EYC07494.1"/>
    <property type="molecule type" value="Genomic_DNA"/>
</dbReference>
<dbReference type="OrthoDB" id="5590282at2759"/>
<sequence length="784" mass="86163">MANKNSTAWIGQRPVVSRPPALILPSVPSNISMDRSLPIGSFYSPLGPFMSTENHHASYREIKQEPLKDYRDQLIPNDLLSLVDYTYSTSRSMPGNSLEDASQSFVTANSYVNPYRSYTNYSVSCSRSTSGVFRPSVTPTCLNLYGAKCKWTTCYGIDAVRVEAGVPQQRHSGAAPSGTSLRALLLFATMRPSSKKNKISHFQPALVAPSPLNFPDDFSQHSDSLQKLHSAPVQRDVPLQHSSFTFLDRDQFISSNNIMMTMTSGVVTPLPSPMSLTQRPPARRSRYTGYNSCQLSGNTSQSEGYSTCSSNRSWASSESPSVPRFVDITTCTQLVDGGGGSDRGISSSPVDDPLSLPLPPAEYSDDAPELTSLPNDLSLTQRSSGAVSDFFSQSGNSSDSNSQCDGFLQQDDCRQDDMLGCATGFLVCPPSTASPSVIEEDDHNLSLESCVASSVSSIHSPIAKRGRFGSCRSEEYKPDDTKTDSGQNILDFERYCNEYAPDTYFWLCHQEATTHALGISFMAAQKLGGASEGDRRTALMRAIVDMRKLKHTVESIHLGAYIMDKCLDSFHIASGALVDVCAVSMVLGTKMEEYDSLRPGTVDGLAGATRDKARLCHIEKRIIHELNNGLCFPTPLVFANYMLVYVHSDEEQIRFAHYLLELALLESRFRDEGGTRVAHAAVCVSSAMVKKKDSIFASECQALLDTERQLFHLTKYPIGSTRDVMRELVIEMGKAVEEKHSILIDYLAEDNKRVCFCEISPALWNLICGAHINLYESPALELVV</sequence>
<dbReference type="InterPro" id="IPR004367">
    <property type="entry name" value="Cyclin_C-dom"/>
</dbReference>
<reference evidence="4" key="1">
    <citation type="journal article" date="2015" name="Nat. Genet.">
        <title>The genome and transcriptome of the zoonotic hookworm Ancylostoma ceylanicum identify infection-specific gene families.</title>
        <authorList>
            <person name="Schwarz E.M."/>
            <person name="Hu Y."/>
            <person name="Antoshechkin I."/>
            <person name="Miller M.M."/>
            <person name="Sternberg P.W."/>
            <person name="Aroian R.V."/>
        </authorList>
    </citation>
    <scope>NUCLEOTIDE SEQUENCE</scope>
    <source>
        <strain evidence="4">HY135</strain>
    </source>
</reference>
<evidence type="ECO:0000256" key="1">
    <source>
        <dbReference type="SAM" id="MobiDB-lite"/>
    </source>
</evidence>
<dbReference type="STRING" id="53326.A0A016TWT0"/>
<dbReference type="Proteomes" id="UP000024635">
    <property type="component" value="Unassembled WGS sequence"/>
</dbReference>
<dbReference type="Gene3D" id="1.10.472.10">
    <property type="entry name" value="Cyclin-like"/>
    <property type="match status" value="1"/>
</dbReference>
<organism evidence="3 4">
    <name type="scientific">Ancylostoma ceylanicum</name>
    <dbReference type="NCBI Taxonomy" id="53326"/>
    <lineage>
        <taxon>Eukaryota</taxon>
        <taxon>Metazoa</taxon>
        <taxon>Ecdysozoa</taxon>
        <taxon>Nematoda</taxon>
        <taxon>Chromadorea</taxon>
        <taxon>Rhabditida</taxon>
        <taxon>Rhabditina</taxon>
        <taxon>Rhabditomorpha</taxon>
        <taxon>Strongyloidea</taxon>
        <taxon>Ancylostomatidae</taxon>
        <taxon>Ancylostomatinae</taxon>
        <taxon>Ancylostoma</taxon>
    </lineage>
</organism>
<feature type="region of interest" description="Disordered" evidence="1">
    <location>
        <begin position="270"/>
        <end position="320"/>
    </location>
</feature>
<gene>
    <name evidence="3" type="primary">Acey_s0070.g460</name>
    <name evidence="3" type="synonym">Acey-T12C9.7</name>
    <name evidence="3" type="ORF">Y032_0070g460</name>
</gene>
<feature type="region of interest" description="Disordered" evidence="1">
    <location>
        <begin position="333"/>
        <end position="379"/>
    </location>
</feature>
<evidence type="ECO:0000259" key="2">
    <source>
        <dbReference type="SMART" id="SM01332"/>
    </source>
</evidence>
<feature type="compositionally biased region" description="Low complexity" evidence="1">
    <location>
        <begin position="343"/>
        <end position="355"/>
    </location>
</feature>
<evidence type="ECO:0000313" key="4">
    <source>
        <dbReference type="Proteomes" id="UP000024635"/>
    </source>
</evidence>
<proteinExistence type="predicted"/>
<evidence type="ECO:0000313" key="3">
    <source>
        <dbReference type="EMBL" id="EYC07494.1"/>
    </source>
</evidence>
<dbReference type="InterPro" id="IPR036915">
    <property type="entry name" value="Cyclin-like_sf"/>
</dbReference>
<comment type="caution">
    <text evidence="3">The sequence shown here is derived from an EMBL/GenBank/DDBJ whole genome shotgun (WGS) entry which is preliminary data.</text>
</comment>
<feature type="compositionally biased region" description="Polar residues" evidence="1">
    <location>
        <begin position="288"/>
        <end position="320"/>
    </location>
</feature>
<name>A0A016TWT0_9BILA</name>
<dbReference type="AlphaFoldDB" id="A0A016TWT0"/>